<dbReference type="EMBL" id="JBHDLJ010000013">
    <property type="protein sequence ID" value="MFB0835736.1"/>
    <property type="molecule type" value="Genomic_DNA"/>
</dbReference>
<evidence type="ECO:0000256" key="1">
    <source>
        <dbReference type="SAM" id="Phobius"/>
    </source>
</evidence>
<reference evidence="2 3" key="1">
    <citation type="submission" date="2024-09" db="EMBL/GenBank/DDBJ databases">
        <authorList>
            <person name="Salinas-Garcia M.A."/>
            <person name="Prieme A."/>
        </authorList>
    </citation>
    <scope>NUCLEOTIDE SEQUENCE [LARGE SCALE GENOMIC DNA]</scope>
    <source>
        <strain evidence="2 3">DSM 21081</strain>
    </source>
</reference>
<proteinExistence type="predicted"/>
<keyword evidence="3" id="KW-1185">Reference proteome</keyword>
<sequence length="59" mass="6219">MTPRFMGTLLAAVGAFLALLGVGLAAASDHTPYWAVSLGCCGAVLLVAGILMRRRTDWR</sequence>
<feature type="transmembrane region" description="Helical" evidence="1">
    <location>
        <begin position="35"/>
        <end position="52"/>
    </location>
</feature>
<protein>
    <recommendedName>
        <fullName evidence="4">LPXTG-motif cell wall anchor domain-containing protein</fullName>
    </recommendedName>
</protein>
<keyword evidence="1" id="KW-0472">Membrane</keyword>
<dbReference type="RefSeq" id="WP_373972909.1">
    <property type="nucleotide sequence ID" value="NZ_JBHDLJ010000013.1"/>
</dbReference>
<accession>A0ABV4US33</accession>
<dbReference type="Proteomes" id="UP001575652">
    <property type="component" value="Unassembled WGS sequence"/>
</dbReference>
<organism evidence="2 3">
    <name type="scientific">Arthrobacter halodurans</name>
    <dbReference type="NCBI Taxonomy" id="516699"/>
    <lineage>
        <taxon>Bacteria</taxon>
        <taxon>Bacillati</taxon>
        <taxon>Actinomycetota</taxon>
        <taxon>Actinomycetes</taxon>
        <taxon>Micrococcales</taxon>
        <taxon>Micrococcaceae</taxon>
        <taxon>Arthrobacter</taxon>
    </lineage>
</organism>
<comment type="caution">
    <text evidence="2">The sequence shown here is derived from an EMBL/GenBank/DDBJ whole genome shotgun (WGS) entry which is preliminary data.</text>
</comment>
<keyword evidence="1" id="KW-0812">Transmembrane</keyword>
<name>A0ABV4US33_9MICC</name>
<evidence type="ECO:0000313" key="2">
    <source>
        <dbReference type="EMBL" id="MFB0835736.1"/>
    </source>
</evidence>
<evidence type="ECO:0000313" key="3">
    <source>
        <dbReference type="Proteomes" id="UP001575652"/>
    </source>
</evidence>
<keyword evidence="1" id="KW-1133">Transmembrane helix</keyword>
<evidence type="ECO:0008006" key="4">
    <source>
        <dbReference type="Google" id="ProtNLM"/>
    </source>
</evidence>
<gene>
    <name evidence="2" type="ORF">ACETWP_14185</name>
</gene>